<sequence length="168" mass="19426">MKCTECTVPYLVLADKAFALNNFTMKPFEGTPKRGSIERIFNYRLSRGRRVSENAFGLLSSVYRVLRKPMLLETEKAREIVLATIYLHNFLRKRADSAKLYTFPGPLDTEENGGVLPVGRWRIDQPMSSPLPMQNIPRRSTNDAKRIRLHLARHFITDGTIPWKNNYQ</sequence>
<evidence type="ECO:0000259" key="3">
    <source>
        <dbReference type="Pfam" id="PF13359"/>
    </source>
</evidence>
<reference evidence="4" key="1">
    <citation type="journal article" date="2023" name="Insect Mol. Biol.">
        <title>Genome sequencing provides insights into the evolution of gene families encoding plant cell wall-degrading enzymes in longhorned beetles.</title>
        <authorList>
            <person name="Shin N.R."/>
            <person name="Okamura Y."/>
            <person name="Kirsch R."/>
            <person name="Pauchet Y."/>
        </authorList>
    </citation>
    <scope>NUCLEOTIDE SEQUENCE</scope>
    <source>
        <strain evidence="4">RBIC_L_NR</strain>
    </source>
</reference>
<dbReference type="InterPro" id="IPR027806">
    <property type="entry name" value="HARBI1_dom"/>
</dbReference>
<proteinExistence type="predicted"/>
<accession>A0AAV8XHW0</accession>
<dbReference type="GO" id="GO:0046872">
    <property type="term" value="F:metal ion binding"/>
    <property type="evidence" value="ECO:0007669"/>
    <property type="project" value="UniProtKB-KW"/>
</dbReference>
<protein>
    <recommendedName>
        <fullName evidence="3">DDE Tnp4 domain-containing protein</fullName>
    </recommendedName>
</protein>
<keyword evidence="2" id="KW-0479">Metal-binding</keyword>
<keyword evidence="5" id="KW-1185">Reference proteome</keyword>
<dbReference type="EMBL" id="JANEYF010003219">
    <property type="protein sequence ID" value="KAJ8938176.1"/>
    <property type="molecule type" value="Genomic_DNA"/>
</dbReference>
<comment type="cofactor">
    <cofactor evidence="1">
        <name>a divalent metal cation</name>
        <dbReference type="ChEBI" id="CHEBI:60240"/>
    </cofactor>
</comment>
<dbReference type="AlphaFoldDB" id="A0AAV8XHW0"/>
<comment type="caution">
    <text evidence="4">The sequence shown here is derived from an EMBL/GenBank/DDBJ whole genome shotgun (WGS) entry which is preliminary data.</text>
</comment>
<feature type="domain" description="DDE Tnp4" evidence="3">
    <location>
        <begin position="9"/>
        <end position="89"/>
    </location>
</feature>
<evidence type="ECO:0000313" key="5">
    <source>
        <dbReference type="Proteomes" id="UP001162156"/>
    </source>
</evidence>
<evidence type="ECO:0000256" key="1">
    <source>
        <dbReference type="ARBA" id="ARBA00001968"/>
    </source>
</evidence>
<dbReference type="Proteomes" id="UP001162156">
    <property type="component" value="Unassembled WGS sequence"/>
</dbReference>
<evidence type="ECO:0000256" key="2">
    <source>
        <dbReference type="ARBA" id="ARBA00022723"/>
    </source>
</evidence>
<gene>
    <name evidence="4" type="ORF">NQ314_011584</name>
</gene>
<dbReference type="Pfam" id="PF13359">
    <property type="entry name" value="DDE_Tnp_4"/>
    <property type="match status" value="1"/>
</dbReference>
<name>A0AAV8XHW0_9CUCU</name>
<organism evidence="4 5">
    <name type="scientific">Rhamnusium bicolor</name>
    <dbReference type="NCBI Taxonomy" id="1586634"/>
    <lineage>
        <taxon>Eukaryota</taxon>
        <taxon>Metazoa</taxon>
        <taxon>Ecdysozoa</taxon>
        <taxon>Arthropoda</taxon>
        <taxon>Hexapoda</taxon>
        <taxon>Insecta</taxon>
        <taxon>Pterygota</taxon>
        <taxon>Neoptera</taxon>
        <taxon>Endopterygota</taxon>
        <taxon>Coleoptera</taxon>
        <taxon>Polyphaga</taxon>
        <taxon>Cucujiformia</taxon>
        <taxon>Chrysomeloidea</taxon>
        <taxon>Cerambycidae</taxon>
        <taxon>Lepturinae</taxon>
        <taxon>Rhagiini</taxon>
        <taxon>Rhamnusium</taxon>
    </lineage>
</organism>
<evidence type="ECO:0000313" key="4">
    <source>
        <dbReference type="EMBL" id="KAJ8938176.1"/>
    </source>
</evidence>